<dbReference type="AlphaFoldDB" id="A0AAU8EYT4"/>
<feature type="DNA-binding region" description="H-T-H motif" evidence="2">
    <location>
        <begin position="77"/>
        <end position="96"/>
    </location>
</feature>
<dbReference type="InterPro" id="IPR041674">
    <property type="entry name" value="TetR_C_22"/>
</dbReference>
<dbReference type="EMBL" id="CP159280">
    <property type="protein sequence ID" value="XCH13852.1"/>
    <property type="molecule type" value="Genomic_DNA"/>
</dbReference>
<keyword evidence="5" id="KW-0614">Plasmid</keyword>
<keyword evidence="1 2" id="KW-0238">DNA-binding</keyword>
<organism evidence="5">
    <name type="scientific">Arthrobacter sp. K5</name>
    <dbReference type="NCBI Taxonomy" id="2839623"/>
    <lineage>
        <taxon>Bacteria</taxon>
        <taxon>Bacillati</taxon>
        <taxon>Actinomycetota</taxon>
        <taxon>Actinomycetes</taxon>
        <taxon>Micrococcales</taxon>
        <taxon>Micrococcaceae</taxon>
        <taxon>Arthrobacter</taxon>
    </lineage>
</organism>
<dbReference type="InterPro" id="IPR001647">
    <property type="entry name" value="HTH_TetR"/>
</dbReference>
<feature type="domain" description="HTH tetR-type" evidence="4">
    <location>
        <begin position="54"/>
        <end position="114"/>
    </location>
</feature>
<evidence type="ECO:0000256" key="2">
    <source>
        <dbReference type="PROSITE-ProRule" id="PRU00335"/>
    </source>
</evidence>
<feature type="compositionally biased region" description="Basic and acidic residues" evidence="3">
    <location>
        <begin position="1"/>
        <end position="11"/>
    </location>
</feature>
<name>A0AAU8EYT4_9MICC</name>
<feature type="region of interest" description="Disordered" evidence="3">
    <location>
        <begin position="1"/>
        <end position="27"/>
    </location>
</feature>
<dbReference type="PROSITE" id="PS50977">
    <property type="entry name" value="HTH_TETR_2"/>
    <property type="match status" value="1"/>
</dbReference>
<dbReference type="PRINTS" id="PR00455">
    <property type="entry name" value="HTHTETR"/>
</dbReference>
<dbReference type="GO" id="GO:0003700">
    <property type="term" value="F:DNA-binding transcription factor activity"/>
    <property type="evidence" value="ECO:0007669"/>
    <property type="project" value="TreeGrafter"/>
</dbReference>
<dbReference type="EMBL" id="CP159280">
    <property type="protein sequence ID" value="XCH13905.1"/>
    <property type="molecule type" value="Genomic_DNA"/>
</dbReference>
<evidence type="ECO:0000313" key="5">
    <source>
        <dbReference type="EMBL" id="XCH13852.1"/>
    </source>
</evidence>
<evidence type="ECO:0000313" key="6">
    <source>
        <dbReference type="EMBL" id="XCH13905.1"/>
    </source>
</evidence>
<sequence>MSQAAEREMDGSHSVLARDTPLAPPKLPRSLSELMTEASGTVGAHRTAVQKRSRSKMENVLAAAIDLLVEGGPEAVTTTTVAARAGVSVGWLYNFFDGREALLEEILVSCLQDLDNRLERVDFHLGGPGWKARAEAGVEAHIEFFNETPAFRAIWFSTEFTGRMIRANRMHDNELAAYLARTITQVRADAPKVPLDVVTQIFVGMLDKGFDLAYRESPDRGNEALLEEMKRSSIEYLATYLP</sequence>
<accession>A0AAU8EYT4</accession>
<protein>
    <submittedName>
        <fullName evidence="5">TetR/AcrR family transcriptional regulator</fullName>
    </submittedName>
</protein>
<reference evidence="5" key="1">
    <citation type="submission" date="2024-06" db="EMBL/GenBank/DDBJ databases">
        <title>Biodegradation of dimethachlon by Arthrobacter sp. K5: mechanistic insights and ecological implications.</title>
        <authorList>
            <person name="Hu S."/>
            <person name="Lu P."/>
        </authorList>
    </citation>
    <scope>NUCLEOTIDE SEQUENCE</scope>
    <source>
        <strain evidence="5">K5</strain>
        <plasmid evidence="5">unnamed</plasmid>
    </source>
</reference>
<dbReference type="GO" id="GO:0000976">
    <property type="term" value="F:transcription cis-regulatory region binding"/>
    <property type="evidence" value="ECO:0007669"/>
    <property type="project" value="TreeGrafter"/>
</dbReference>
<evidence type="ECO:0000259" key="4">
    <source>
        <dbReference type="PROSITE" id="PS50977"/>
    </source>
</evidence>
<dbReference type="InterPro" id="IPR009057">
    <property type="entry name" value="Homeodomain-like_sf"/>
</dbReference>
<evidence type="ECO:0000256" key="1">
    <source>
        <dbReference type="ARBA" id="ARBA00023125"/>
    </source>
</evidence>
<dbReference type="PANTHER" id="PTHR30055">
    <property type="entry name" value="HTH-TYPE TRANSCRIPTIONAL REGULATOR RUTR"/>
    <property type="match status" value="1"/>
</dbReference>
<geneLocation type="plasmid" evidence="5">
    <name>unnamed</name>
</geneLocation>
<dbReference type="Pfam" id="PF00440">
    <property type="entry name" value="TetR_N"/>
    <property type="match status" value="1"/>
</dbReference>
<dbReference type="RefSeq" id="WP_353713556.1">
    <property type="nucleotide sequence ID" value="NZ_CP159280.1"/>
</dbReference>
<evidence type="ECO:0000256" key="3">
    <source>
        <dbReference type="SAM" id="MobiDB-lite"/>
    </source>
</evidence>
<dbReference type="Gene3D" id="1.10.357.10">
    <property type="entry name" value="Tetracycline Repressor, domain 2"/>
    <property type="match status" value="1"/>
</dbReference>
<dbReference type="PANTHER" id="PTHR30055:SF226">
    <property type="entry name" value="HTH-TYPE TRANSCRIPTIONAL REGULATOR PKSA"/>
    <property type="match status" value="1"/>
</dbReference>
<gene>
    <name evidence="6" type="ORF">ABRP34_22640</name>
    <name evidence="5" type="ORF">ABRP34_23750</name>
</gene>
<dbReference type="SUPFAM" id="SSF46689">
    <property type="entry name" value="Homeodomain-like"/>
    <property type="match status" value="1"/>
</dbReference>
<dbReference type="Pfam" id="PF17928">
    <property type="entry name" value="TetR_C_22"/>
    <property type="match status" value="1"/>
</dbReference>
<proteinExistence type="predicted"/>
<dbReference type="InterPro" id="IPR050109">
    <property type="entry name" value="HTH-type_TetR-like_transc_reg"/>
</dbReference>